<dbReference type="AlphaFoldDB" id="A0A0J6VK05"/>
<accession>A0A0J6VK05</accession>
<keyword evidence="3" id="KW-1185">Reference proteome</keyword>
<dbReference type="PATRIC" id="fig|37916.4.peg.4801"/>
<sequence>MTDPAVSLASVGDAVRDARRERGWSQTRLGELAGVSRPTIARIERGDDVSVATLAKVTAAVGLAVRIEAVQESFGA</sequence>
<dbReference type="Pfam" id="PF01381">
    <property type="entry name" value="HTH_3"/>
    <property type="match status" value="1"/>
</dbReference>
<protein>
    <submittedName>
        <fullName evidence="2">Anaerobic benzoate catabolism transcriptional regulator</fullName>
    </submittedName>
</protein>
<proteinExistence type="predicted"/>
<dbReference type="STRING" id="37916.MCHLDSM_04795"/>
<gene>
    <name evidence="2" type="ORF">MCHLDSM_04795</name>
</gene>
<dbReference type="PROSITE" id="PS50943">
    <property type="entry name" value="HTH_CROC1"/>
    <property type="match status" value="1"/>
</dbReference>
<dbReference type="SMART" id="SM00530">
    <property type="entry name" value="HTH_XRE"/>
    <property type="match status" value="1"/>
</dbReference>
<evidence type="ECO:0000313" key="3">
    <source>
        <dbReference type="Proteomes" id="UP000036513"/>
    </source>
</evidence>
<evidence type="ECO:0000259" key="1">
    <source>
        <dbReference type="PROSITE" id="PS50943"/>
    </source>
</evidence>
<comment type="caution">
    <text evidence="2">The sequence shown here is derived from an EMBL/GenBank/DDBJ whole genome shotgun (WGS) entry which is preliminary data.</text>
</comment>
<dbReference type="Gene3D" id="1.10.260.40">
    <property type="entry name" value="lambda repressor-like DNA-binding domains"/>
    <property type="match status" value="1"/>
</dbReference>
<feature type="domain" description="HTH cro/C1-type" evidence="1">
    <location>
        <begin position="15"/>
        <end position="70"/>
    </location>
</feature>
<dbReference type="EMBL" id="JYNL01000064">
    <property type="protein sequence ID" value="KMO69912.1"/>
    <property type="molecule type" value="Genomic_DNA"/>
</dbReference>
<dbReference type="CDD" id="cd00093">
    <property type="entry name" value="HTH_XRE"/>
    <property type="match status" value="1"/>
</dbReference>
<name>A0A0J6VK05_9MYCO</name>
<dbReference type="InterPro" id="IPR010982">
    <property type="entry name" value="Lambda_DNA-bd_dom_sf"/>
</dbReference>
<organism evidence="2 3">
    <name type="scientific">Mycolicibacterium chlorophenolicum</name>
    <dbReference type="NCBI Taxonomy" id="37916"/>
    <lineage>
        <taxon>Bacteria</taxon>
        <taxon>Bacillati</taxon>
        <taxon>Actinomycetota</taxon>
        <taxon>Actinomycetes</taxon>
        <taxon>Mycobacteriales</taxon>
        <taxon>Mycobacteriaceae</taxon>
        <taxon>Mycolicibacterium</taxon>
    </lineage>
</organism>
<evidence type="ECO:0000313" key="2">
    <source>
        <dbReference type="EMBL" id="KMO69912.1"/>
    </source>
</evidence>
<dbReference type="GO" id="GO:0003677">
    <property type="term" value="F:DNA binding"/>
    <property type="evidence" value="ECO:0007669"/>
    <property type="project" value="InterPro"/>
</dbReference>
<dbReference type="InterPro" id="IPR001387">
    <property type="entry name" value="Cro/C1-type_HTH"/>
</dbReference>
<dbReference type="SUPFAM" id="SSF47413">
    <property type="entry name" value="lambda repressor-like DNA-binding domains"/>
    <property type="match status" value="1"/>
</dbReference>
<dbReference type="Proteomes" id="UP000036513">
    <property type="component" value="Unassembled WGS sequence"/>
</dbReference>
<reference evidence="2 3" key="1">
    <citation type="journal article" date="2015" name="Genome Biol. Evol.">
        <title>Characterization of Three Mycobacterium spp. with Potential Use in Bioremediation by Genome Sequencing and Comparative Genomics.</title>
        <authorList>
            <person name="Das S."/>
            <person name="Pettersson B.M."/>
            <person name="Behra P.R."/>
            <person name="Ramesh M."/>
            <person name="Dasgupta S."/>
            <person name="Bhattacharya A."/>
            <person name="Kirsebom L.A."/>
        </authorList>
    </citation>
    <scope>NUCLEOTIDE SEQUENCE [LARGE SCALE GENOMIC DNA]</scope>
    <source>
        <strain evidence="2 3">DSM 43826</strain>
    </source>
</reference>